<dbReference type="GO" id="GO:0032259">
    <property type="term" value="P:methylation"/>
    <property type="evidence" value="ECO:0007669"/>
    <property type="project" value="UniProtKB-KW"/>
</dbReference>
<protein>
    <submittedName>
        <fullName evidence="5">Putative thiol methyltransferase 2</fullName>
    </submittedName>
</protein>
<evidence type="ECO:0000313" key="7">
    <source>
        <dbReference type="Proteomes" id="UP000188320"/>
    </source>
</evidence>
<dbReference type="PANTHER" id="PTHR32183:SF6">
    <property type="entry name" value="CYSTEINE SULFINATE DESULFINASE_CYSTEINE DESULFURASE AND RELATED ENZYMES"/>
    <property type="match status" value="1"/>
</dbReference>
<dbReference type="Pfam" id="PF05724">
    <property type="entry name" value="TPMT"/>
    <property type="match status" value="1"/>
</dbReference>
<evidence type="ECO:0000256" key="2">
    <source>
        <dbReference type="ARBA" id="ARBA00022603"/>
    </source>
</evidence>
<sequence>MAESTISSVDWKDRWETGNTGWDLGHVNAALEELVEEKTDKVNLPRGRGIVPGCGSGYDVVYLAKNGFKMTGLDLSSIAVDAGNKLRDEQKVAQDSARFLVGDFFNFSLGGEKFMLAYDYTFFCAIHPDMREKWGARYAEIIEAGGNLITLMFPLKQHTSTPPPYTVSEEEYHRVLDTNFELVYIDRNPREEPNRKAPCAIAVWRRK</sequence>
<dbReference type="SUPFAM" id="SSF53335">
    <property type="entry name" value="S-adenosyl-L-methionine-dependent methyltransferases"/>
    <property type="match status" value="1"/>
</dbReference>
<keyword evidence="3 5" id="KW-0808">Transferase</keyword>
<evidence type="ECO:0000313" key="6">
    <source>
        <dbReference type="EMBL" id="OMH80842.1"/>
    </source>
</evidence>
<organism evidence="5 7">
    <name type="scientific">Zancudomyces culisetae</name>
    <name type="common">Gut fungus</name>
    <name type="synonym">Smittium culisetae</name>
    <dbReference type="NCBI Taxonomy" id="1213189"/>
    <lineage>
        <taxon>Eukaryota</taxon>
        <taxon>Fungi</taxon>
        <taxon>Fungi incertae sedis</taxon>
        <taxon>Zoopagomycota</taxon>
        <taxon>Kickxellomycotina</taxon>
        <taxon>Harpellomycetes</taxon>
        <taxon>Harpellales</taxon>
        <taxon>Legeriomycetaceae</taxon>
        <taxon>Zancudomyces</taxon>
    </lineage>
</organism>
<dbReference type="InterPro" id="IPR029063">
    <property type="entry name" value="SAM-dependent_MTases_sf"/>
</dbReference>
<evidence type="ECO:0000256" key="3">
    <source>
        <dbReference type="ARBA" id="ARBA00022679"/>
    </source>
</evidence>
<reference evidence="7" key="2">
    <citation type="submission" date="2017-01" db="EMBL/GenBank/DDBJ databases">
        <authorList>
            <person name="Wang Y."/>
            <person name="White M."/>
            <person name="Kvist S."/>
            <person name="Moncalvo J.-M."/>
        </authorList>
    </citation>
    <scope>NUCLEOTIDE SEQUENCE [LARGE SCALE GENOMIC DNA]</scope>
    <source>
        <strain evidence="7">COL-18-3</strain>
    </source>
</reference>
<dbReference type="CDD" id="cd02440">
    <property type="entry name" value="AdoMet_MTases"/>
    <property type="match status" value="1"/>
</dbReference>
<dbReference type="InterPro" id="IPR008854">
    <property type="entry name" value="TPMT"/>
</dbReference>
<dbReference type="Gene3D" id="3.40.50.150">
    <property type="entry name" value="Vaccinia Virus protein VP39"/>
    <property type="match status" value="1"/>
</dbReference>
<dbReference type="GO" id="GO:0008757">
    <property type="term" value="F:S-adenosylmethionine-dependent methyltransferase activity"/>
    <property type="evidence" value="ECO:0007669"/>
    <property type="project" value="InterPro"/>
</dbReference>
<dbReference type="EMBL" id="LSSK01001075">
    <property type="protein sequence ID" value="OMH80801.1"/>
    <property type="molecule type" value="Genomic_DNA"/>
</dbReference>
<keyword evidence="1" id="KW-0597">Phosphoprotein</keyword>
<gene>
    <name evidence="6" type="ORF">AX774_g5712</name>
    <name evidence="5" type="ORF">AX774_g5765</name>
</gene>
<keyword evidence="2 5" id="KW-0489">Methyltransferase</keyword>
<evidence type="ECO:0000256" key="1">
    <source>
        <dbReference type="ARBA" id="ARBA00022553"/>
    </source>
</evidence>
<proteinExistence type="predicted"/>
<evidence type="ECO:0000313" key="5">
    <source>
        <dbReference type="EMBL" id="OMH80801.1"/>
    </source>
</evidence>
<comment type="caution">
    <text evidence="5">The sequence shown here is derived from an EMBL/GenBank/DDBJ whole genome shotgun (WGS) entry which is preliminary data.</text>
</comment>
<accession>A0A1R1PIJ3</accession>
<dbReference type="PANTHER" id="PTHR32183">
    <property type="match status" value="1"/>
</dbReference>
<dbReference type="Proteomes" id="UP000188320">
    <property type="component" value="Unassembled WGS sequence"/>
</dbReference>
<reference evidence="5" key="1">
    <citation type="submission" date="2017-01" db="EMBL/GenBank/DDBJ databases">
        <authorList>
            <person name="Mah S.A."/>
            <person name="Swanson W.J."/>
            <person name="Moy G.W."/>
            <person name="Vacquier V.D."/>
        </authorList>
    </citation>
    <scope>NUCLEOTIDE SEQUENCE [LARGE SCALE GENOMIC DNA]</scope>
    <source>
        <strain evidence="5">COL-18-3</strain>
    </source>
</reference>
<evidence type="ECO:0000256" key="4">
    <source>
        <dbReference type="ARBA" id="ARBA00022691"/>
    </source>
</evidence>
<dbReference type="PROSITE" id="PS51585">
    <property type="entry name" value="SAM_MT_TPMT"/>
    <property type="match status" value="1"/>
</dbReference>
<keyword evidence="4" id="KW-0949">S-adenosyl-L-methionine</keyword>
<dbReference type="OrthoDB" id="276151at2759"/>
<dbReference type="AlphaFoldDB" id="A0A1R1PIJ3"/>
<keyword evidence="7" id="KW-1185">Reference proteome</keyword>
<dbReference type="EMBL" id="LSSK01001065">
    <property type="protein sequence ID" value="OMH80842.1"/>
    <property type="molecule type" value="Genomic_DNA"/>
</dbReference>
<name>A0A1R1PIJ3_ZANCU</name>